<evidence type="ECO:0000256" key="6">
    <source>
        <dbReference type="ARBA" id="ARBA00031424"/>
    </source>
</evidence>
<dbReference type="InterPro" id="IPR000888">
    <property type="entry name" value="RmlC-like"/>
</dbReference>
<dbReference type="PANTHER" id="PTHR21047">
    <property type="entry name" value="DTDP-6-DEOXY-D-GLUCOSE-3,5 EPIMERASE"/>
    <property type="match status" value="1"/>
</dbReference>
<evidence type="ECO:0000256" key="7">
    <source>
        <dbReference type="ARBA" id="ARBA00033311"/>
    </source>
</evidence>
<dbReference type="CDD" id="cd00438">
    <property type="entry name" value="cupin_RmlC"/>
    <property type="match status" value="1"/>
</dbReference>
<organism evidence="10 11">
    <name type="scientific">Novacetimonas hansenii</name>
    <name type="common">Komagataeibacter hansenii</name>
    <dbReference type="NCBI Taxonomy" id="436"/>
    <lineage>
        <taxon>Bacteria</taxon>
        <taxon>Pseudomonadati</taxon>
        <taxon>Pseudomonadota</taxon>
        <taxon>Alphaproteobacteria</taxon>
        <taxon>Acetobacterales</taxon>
        <taxon>Acetobacteraceae</taxon>
        <taxon>Novacetimonas</taxon>
    </lineage>
</organism>
<dbReference type="Gene3D" id="2.60.120.10">
    <property type="entry name" value="Jelly Rolls"/>
    <property type="match status" value="1"/>
</dbReference>
<reference evidence="10" key="2">
    <citation type="submission" date="2022-03" db="EMBL/GenBank/DDBJ databases">
        <authorList>
            <person name="Ryngajllo M."/>
            <person name="Jacek P."/>
            <person name="Kubiak K."/>
        </authorList>
    </citation>
    <scope>NUCLEOTIDE SEQUENCE</scope>
    <source>
        <strain evidence="10">SI1</strain>
    </source>
</reference>
<comment type="catalytic activity">
    <reaction evidence="1">
        <text>dTDP-4-dehydro-6-deoxy-alpha-D-glucose = dTDP-4-dehydro-beta-L-rhamnose</text>
        <dbReference type="Rhea" id="RHEA:16969"/>
        <dbReference type="ChEBI" id="CHEBI:57649"/>
        <dbReference type="ChEBI" id="CHEBI:62830"/>
        <dbReference type="EC" id="5.1.3.13"/>
    </reaction>
</comment>
<feature type="active site" description="Proton donor" evidence="8">
    <location>
        <position position="132"/>
    </location>
</feature>
<dbReference type="EMBL" id="JAIBCX010000006">
    <property type="protein sequence ID" value="MCJ8353108.1"/>
    <property type="molecule type" value="Genomic_DNA"/>
</dbReference>
<dbReference type="GO" id="GO:0005829">
    <property type="term" value="C:cytosol"/>
    <property type="evidence" value="ECO:0007669"/>
    <property type="project" value="TreeGrafter"/>
</dbReference>
<evidence type="ECO:0000313" key="11">
    <source>
        <dbReference type="Proteomes" id="UP001202887"/>
    </source>
</evidence>
<dbReference type="Pfam" id="PF00908">
    <property type="entry name" value="dTDP_sugar_isom"/>
    <property type="match status" value="1"/>
</dbReference>
<accession>A0AAW5EQM0</accession>
<evidence type="ECO:0000256" key="5">
    <source>
        <dbReference type="ARBA" id="ARBA00029758"/>
    </source>
</evidence>
<gene>
    <name evidence="10" type="ORF">K1W68_03735</name>
</gene>
<proteinExistence type="predicted"/>
<dbReference type="InterPro" id="IPR011051">
    <property type="entry name" value="RmlC_Cupin_sf"/>
</dbReference>
<sequence length="182" mass="20841">MIFEPTKIFGVQKITLPRHCDERGSFGRIFDQGCLVENGISCDFIQTSISRTSYAGTLRGLHFQRPPYAEAKLVHCLRGEIYDVICDLRPDSPTYLLYESFYLSFSSNEMVYIPPGCAHGFMTLDDDVEVLYAMSNIYMQSHASGVRYNDPRLGISWPRPVIYIAEKDLNWPFYETKNATIP</sequence>
<evidence type="ECO:0000256" key="9">
    <source>
        <dbReference type="PIRSR" id="PIRSR600888-3"/>
    </source>
</evidence>
<protein>
    <recommendedName>
        <fullName evidence="4">dTDP-4-dehydrorhamnose 3,5-epimerase</fullName>
        <ecNumber evidence="3">5.1.3.13</ecNumber>
    </recommendedName>
    <alternativeName>
        <fullName evidence="6">Thymidine diphospho-4-keto-rhamnose 3,5-epimerase</fullName>
    </alternativeName>
    <alternativeName>
        <fullName evidence="5">dTDP-4-keto-6-deoxyglucose 3,5-epimerase</fullName>
    </alternativeName>
    <alternativeName>
        <fullName evidence="7">dTDP-6-deoxy-D-xylo-4-hexulose 3,5-epimerase</fullName>
    </alternativeName>
</protein>
<feature type="active site" description="Proton acceptor" evidence="8">
    <location>
        <position position="62"/>
    </location>
</feature>
<dbReference type="GO" id="GO:0000271">
    <property type="term" value="P:polysaccharide biosynthetic process"/>
    <property type="evidence" value="ECO:0007669"/>
    <property type="project" value="TreeGrafter"/>
</dbReference>
<comment type="function">
    <text evidence="2">Catalyzes the epimerization of the C3' and C5'positions of dTDP-6-deoxy-D-xylo-4-hexulose, forming dTDP-6-deoxy-L-lyxo-4-hexulose.</text>
</comment>
<feature type="site" description="Participates in a stacking interaction with the thymidine ring of dTDP-4-oxo-6-deoxyglucose" evidence="9">
    <location>
        <position position="138"/>
    </location>
</feature>
<dbReference type="RefSeq" id="WP_247066365.1">
    <property type="nucleotide sequence ID" value="NZ_CP094848.1"/>
</dbReference>
<reference evidence="10" key="1">
    <citation type="journal article" date="2021" name="Polymers (Basel)">
        <title>Highly Stretchable Bacterial Cellulose Produced by Komagataeibacter hansenii SI1.</title>
        <authorList>
            <person name="Cielecka I."/>
            <person name="Ryngajllo M."/>
            <person name="Maniukiewicz W."/>
            <person name="Bielecki S."/>
        </authorList>
    </citation>
    <scope>NUCLEOTIDE SEQUENCE</scope>
    <source>
        <strain evidence="10">SI1</strain>
    </source>
</reference>
<dbReference type="GO" id="GO:0019305">
    <property type="term" value="P:dTDP-rhamnose biosynthetic process"/>
    <property type="evidence" value="ECO:0007669"/>
    <property type="project" value="TreeGrafter"/>
</dbReference>
<evidence type="ECO:0000256" key="4">
    <source>
        <dbReference type="ARBA" id="ARBA00019595"/>
    </source>
</evidence>
<evidence type="ECO:0000256" key="1">
    <source>
        <dbReference type="ARBA" id="ARBA00001298"/>
    </source>
</evidence>
<name>A0AAW5EQM0_NOVHA</name>
<dbReference type="GO" id="GO:0008830">
    <property type="term" value="F:dTDP-4-dehydrorhamnose 3,5-epimerase activity"/>
    <property type="evidence" value="ECO:0007669"/>
    <property type="project" value="UniProtKB-EC"/>
</dbReference>
<dbReference type="Proteomes" id="UP001202887">
    <property type="component" value="Unassembled WGS sequence"/>
</dbReference>
<evidence type="ECO:0000256" key="3">
    <source>
        <dbReference type="ARBA" id="ARBA00012098"/>
    </source>
</evidence>
<evidence type="ECO:0000256" key="2">
    <source>
        <dbReference type="ARBA" id="ARBA00001997"/>
    </source>
</evidence>
<dbReference type="InterPro" id="IPR014710">
    <property type="entry name" value="RmlC-like_jellyroll"/>
</dbReference>
<dbReference type="SUPFAM" id="SSF51182">
    <property type="entry name" value="RmlC-like cupins"/>
    <property type="match status" value="1"/>
</dbReference>
<evidence type="ECO:0000313" key="10">
    <source>
        <dbReference type="EMBL" id="MCJ8353108.1"/>
    </source>
</evidence>
<dbReference type="PANTHER" id="PTHR21047:SF2">
    <property type="entry name" value="THYMIDINE DIPHOSPHO-4-KETO-RHAMNOSE 3,5-EPIMERASE"/>
    <property type="match status" value="1"/>
</dbReference>
<comment type="caution">
    <text evidence="10">The sequence shown here is derived from an EMBL/GenBank/DDBJ whole genome shotgun (WGS) entry which is preliminary data.</text>
</comment>
<dbReference type="AlphaFoldDB" id="A0AAW5EQM0"/>
<evidence type="ECO:0000256" key="8">
    <source>
        <dbReference type="PIRSR" id="PIRSR600888-1"/>
    </source>
</evidence>
<dbReference type="EC" id="5.1.3.13" evidence="3"/>